<evidence type="ECO:0000259" key="7">
    <source>
        <dbReference type="PROSITE" id="PS51872"/>
    </source>
</evidence>
<dbReference type="GO" id="GO:0005634">
    <property type="term" value="C:nucleus"/>
    <property type="evidence" value="ECO:0007669"/>
    <property type="project" value="TreeGrafter"/>
</dbReference>
<dbReference type="InterPro" id="IPR044064">
    <property type="entry name" value="ZF_ZBR"/>
</dbReference>
<reference evidence="8 11" key="1">
    <citation type="submission" date="2023-10" db="EMBL/GenBank/DDBJ databases">
        <title>Genomes of two closely related lineages of the louse Polyplax serrata with different host specificities.</title>
        <authorList>
            <person name="Martinu J."/>
            <person name="Tarabai H."/>
            <person name="Stefka J."/>
            <person name="Hypsa V."/>
        </authorList>
    </citation>
    <scope>NUCLEOTIDE SEQUENCE [LARGE SCALE GENOMIC DNA]</scope>
    <source>
        <strain evidence="9">98ZLc_SE</strain>
        <strain evidence="8">HR10_N</strain>
    </source>
</reference>
<dbReference type="InterPro" id="IPR036047">
    <property type="entry name" value="F-box-like_dom_sf"/>
</dbReference>
<dbReference type="PROSITE" id="PS51872">
    <property type="entry name" value="ZF_ZBR"/>
    <property type="match status" value="1"/>
</dbReference>
<dbReference type="GO" id="GO:0045835">
    <property type="term" value="P:negative regulation of meiotic nuclear division"/>
    <property type="evidence" value="ECO:0007669"/>
    <property type="project" value="InterPro"/>
</dbReference>
<evidence type="ECO:0000256" key="2">
    <source>
        <dbReference type="ARBA" id="ARBA00022723"/>
    </source>
</evidence>
<dbReference type="GO" id="GO:0008270">
    <property type="term" value="F:zinc ion binding"/>
    <property type="evidence" value="ECO:0007669"/>
    <property type="project" value="UniProtKB-KW"/>
</dbReference>
<dbReference type="CDD" id="cd22086">
    <property type="entry name" value="F-box_EMI"/>
    <property type="match status" value="1"/>
</dbReference>
<dbReference type="SUPFAM" id="SSF57850">
    <property type="entry name" value="RING/U-box"/>
    <property type="match status" value="1"/>
</dbReference>
<evidence type="ECO:0000256" key="6">
    <source>
        <dbReference type="SAM" id="MobiDB-lite"/>
    </source>
</evidence>
<keyword evidence="10" id="KW-1185">Reference proteome</keyword>
<evidence type="ECO:0000313" key="8">
    <source>
        <dbReference type="EMBL" id="KAK6619410.1"/>
    </source>
</evidence>
<dbReference type="Proteomes" id="UP001372834">
    <property type="component" value="Unassembled WGS sequence"/>
</dbReference>
<accession>A0AAN8NWT0</accession>
<keyword evidence="5" id="KW-0862">Zinc</keyword>
<keyword evidence="4" id="KW-0833">Ubl conjugation pathway</keyword>
<organism evidence="8 11">
    <name type="scientific">Polyplax serrata</name>
    <name type="common">Common mouse louse</name>
    <dbReference type="NCBI Taxonomy" id="468196"/>
    <lineage>
        <taxon>Eukaryota</taxon>
        <taxon>Metazoa</taxon>
        <taxon>Ecdysozoa</taxon>
        <taxon>Arthropoda</taxon>
        <taxon>Hexapoda</taxon>
        <taxon>Insecta</taxon>
        <taxon>Pterygota</taxon>
        <taxon>Neoptera</taxon>
        <taxon>Paraneoptera</taxon>
        <taxon>Psocodea</taxon>
        <taxon>Troctomorpha</taxon>
        <taxon>Phthiraptera</taxon>
        <taxon>Anoplura</taxon>
        <taxon>Polyplacidae</taxon>
        <taxon>Polyplax</taxon>
    </lineage>
</organism>
<feature type="domain" description="ZBR-type" evidence="7">
    <location>
        <begin position="151"/>
        <end position="199"/>
    </location>
</feature>
<evidence type="ECO:0000313" key="9">
    <source>
        <dbReference type="EMBL" id="KAK6630304.1"/>
    </source>
</evidence>
<evidence type="ECO:0000256" key="3">
    <source>
        <dbReference type="ARBA" id="ARBA00022771"/>
    </source>
</evidence>
<name>A0AAN8NWT0_POLSC</name>
<dbReference type="Proteomes" id="UP001359485">
    <property type="component" value="Unassembled WGS sequence"/>
</dbReference>
<gene>
    <name evidence="8" type="ORF">RUM43_012167</name>
    <name evidence="9" type="ORF">RUM44_004971</name>
</gene>
<dbReference type="Gene3D" id="2.20.25.20">
    <property type="match status" value="1"/>
</dbReference>
<evidence type="ECO:0000256" key="4">
    <source>
        <dbReference type="ARBA" id="ARBA00022786"/>
    </source>
</evidence>
<dbReference type="PANTHER" id="PTHR15493:SF9">
    <property type="entry name" value="GH14043P"/>
    <property type="match status" value="1"/>
</dbReference>
<dbReference type="Gene3D" id="1.20.1280.50">
    <property type="match status" value="1"/>
</dbReference>
<feature type="region of interest" description="Disordered" evidence="6">
    <location>
        <begin position="204"/>
        <end position="228"/>
    </location>
</feature>
<proteinExistence type="predicted"/>
<dbReference type="InterPro" id="IPR001810">
    <property type="entry name" value="F-box_dom"/>
</dbReference>
<dbReference type="AlphaFoldDB" id="A0AAN8NWT0"/>
<dbReference type="SUPFAM" id="SSF81383">
    <property type="entry name" value="F-box domain"/>
    <property type="match status" value="1"/>
</dbReference>
<keyword evidence="3" id="KW-0863">Zinc-finger</keyword>
<dbReference type="EMBL" id="JAWJWE010000040">
    <property type="protein sequence ID" value="KAK6619410.1"/>
    <property type="molecule type" value="Genomic_DNA"/>
</dbReference>
<evidence type="ECO:0000313" key="10">
    <source>
        <dbReference type="Proteomes" id="UP001359485"/>
    </source>
</evidence>
<evidence type="ECO:0000256" key="5">
    <source>
        <dbReference type="ARBA" id="ARBA00022833"/>
    </source>
</evidence>
<dbReference type="EMBL" id="JAWJWF010000008">
    <property type="protein sequence ID" value="KAK6630304.1"/>
    <property type="molecule type" value="Genomic_DNA"/>
</dbReference>
<dbReference type="Pfam" id="PF12937">
    <property type="entry name" value="F-box-like"/>
    <property type="match status" value="1"/>
</dbReference>
<dbReference type="GO" id="GO:0007088">
    <property type="term" value="P:regulation of mitotic nuclear division"/>
    <property type="evidence" value="ECO:0007669"/>
    <property type="project" value="InterPro"/>
</dbReference>
<dbReference type="InterPro" id="IPR047147">
    <property type="entry name" value="FBX5_43"/>
</dbReference>
<sequence>MCQFMGSSIELRRSFYLESKRVDFLSLLGEKTGHSLVVSKILGYLSCTDLQNVSKVSKTWQKLCLGDKAAALRVKQFKAKRKMLKENQWFYNSMQRCNESTPKKRKPLACWNENYGFTKMKQTPGSPPVSPRQRKFNKYLKEGMKLSKTGKLTPCPRCTLPSNVNDDEMSGHCTQSFCSFHFCLQCQCAYHHGTACKYFITSSPSSSPSKAARYKVGSRQSRRALRRL</sequence>
<dbReference type="PANTHER" id="PTHR15493">
    <property type="entry name" value="F-BOX ONLY PROTEIN 5 AND 43"/>
    <property type="match status" value="1"/>
</dbReference>
<evidence type="ECO:0000256" key="1">
    <source>
        <dbReference type="ARBA" id="ARBA00004906"/>
    </source>
</evidence>
<comment type="pathway">
    <text evidence="1">Protein modification; protein ubiquitination.</text>
</comment>
<evidence type="ECO:0000313" key="11">
    <source>
        <dbReference type="Proteomes" id="UP001372834"/>
    </source>
</evidence>
<comment type="caution">
    <text evidence="8">The sequence shown here is derived from an EMBL/GenBank/DDBJ whole genome shotgun (WGS) entry which is preliminary data.</text>
</comment>
<keyword evidence="2" id="KW-0479">Metal-binding</keyword>
<protein>
    <recommendedName>
        <fullName evidence="7">ZBR-type domain-containing protein</fullName>
    </recommendedName>
</protein>